<feature type="repeat" description="WD" evidence="3">
    <location>
        <begin position="542"/>
        <end position="583"/>
    </location>
</feature>
<dbReference type="Gene3D" id="2.130.10.10">
    <property type="entry name" value="YVTN repeat-like/Quinoprotein amine dehydrogenase"/>
    <property type="match status" value="2"/>
</dbReference>
<dbReference type="SUPFAM" id="SSF50998">
    <property type="entry name" value="Quinoprotein alcohol dehydrogenase-like"/>
    <property type="match status" value="1"/>
</dbReference>
<reference evidence="4 5" key="1">
    <citation type="journal article" date="2012" name="Genome Biol. Evol.">
        <title>Nucleomorph genome sequence of the cryptophyte alga Chroomonas mesostigmatica CCMP1168 reveals lineage-specific gene loss and genome complexity.</title>
        <authorList>
            <person name="Moore C.E."/>
            <person name="Curtis B."/>
            <person name="Mills T."/>
            <person name="Tanifuji G."/>
            <person name="Archibald J.M."/>
        </authorList>
    </citation>
    <scope>NUCLEOTIDE SEQUENCE [LARGE SCALE GENOMIC DNA]</scope>
    <source>
        <strain evidence="4 5">CCMP1168</strain>
    </source>
</reference>
<dbReference type="GO" id="GO:0034388">
    <property type="term" value="C:Pwp2p-containing subcomplex of 90S preribosome"/>
    <property type="evidence" value="ECO:0007669"/>
    <property type="project" value="TreeGrafter"/>
</dbReference>
<sequence>MSFLPFESFGSICGKIPPVIFKKKKKFFFICSIHSSITLFRLKNFFIKAKSPFLHPHGCVSSIGCFKNRNIINLKNAIYVLDYFTPTTRFFLKKEKITAIFCTPNFFLITHKTKLNLWIFNPWKLSLVVQLHFDNEIKEVKNLRIKENKEILFILTKNNNISGWNLSKIQRVYDFRFDFFTHVSSFFIINKSNKMALILKNKKILIFDFFRKKYLFVFDSELLKKIKNLHHIVLFKEWIIFLGKKNNCSYNRFYKNFIKWNFYIHNGKLNSGNFVKNSKIFLTSGLFDNTISLYEISKKYGKFFLLNYKKGISLPIEKIKKFSGNLNHIIMTNRKGFLSFSIQKKVKKLNLGTIKKHNKHFVSHLLIKNNFEKKKIAWIILCFYKKKNPFIWDMTKKIFYQISSCTNFSLIRLKNILSIKIFPKKKNLLVGYEKNCICLFILSKKKIDKYVFSHHFSIEKKSKCFIRAIEISSNGKFFISGCSHGNLKLWKERKMVVLKNLKFKNRILKSKWCFNSDTIIIICDDNKIYFVIPEDFSIKKILIGHSDLVTEIYLLKNSKMLISTSIDKTLKIWNINTSKCIDTTFLDFPVVNFEIDCTETFLITIHDFTIGIGIWKRIPNYILEKIFFFQNSKNKRLSDEENGFCRKKNWSKNWSKLNFKTSRDNFFKKKFSFRSRKILNWYFEKKKNNTKIPSFEKKKNQKNFLETIVSGKKSIDKIFQNYHKINLPRIFFLNRNFKINFLFLVFLEENFIEALVTSRNLEIMLNFLNLLIKKFQKEFDNLNVGNLHNRIVLEILRLGKRLGNWN</sequence>
<dbReference type="PROSITE" id="PS00678">
    <property type="entry name" value="WD_REPEATS_1"/>
    <property type="match status" value="1"/>
</dbReference>
<evidence type="ECO:0000256" key="3">
    <source>
        <dbReference type="PROSITE-ProRule" id="PRU00221"/>
    </source>
</evidence>
<dbReference type="InterPro" id="IPR019775">
    <property type="entry name" value="WD40_repeat_CS"/>
</dbReference>
<dbReference type="InterPro" id="IPR001680">
    <property type="entry name" value="WD40_rpt"/>
</dbReference>
<keyword evidence="1 3" id="KW-0853">WD repeat</keyword>
<organism evidence="4 5">
    <name type="scientific">Chroomonas mesostigmatica CCMP1168</name>
    <dbReference type="NCBI Taxonomy" id="1195612"/>
    <lineage>
        <taxon>Eukaryota</taxon>
        <taxon>Cryptophyceae</taxon>
        <taxon>Pyrenomonadales</taxon>
        <taxon>Chroomonadaceae</taxon>
        <taxon>Chroomonas</taxon>
    </lineage>
</organism>
<dbReference type="PROSITE" id="PS50082">
    <property type="entry name" value="WD_REPEATS_2"/>
    <property type="match status" value="1"/>
</dbReference>
<accession>J7G8U2</accession>
<dbReference type="InterPro" id="IPR011047">
    <property type="entry name" value="Quinoprotein_ADH-like_sf"/>
</dbReference>
<evidence type="ECO:0000313" key="4">
    <source>
        <dbReference type="EMBL" id="AFP65668.1"/>
    </source>
</evidence>
<dbReference type="PROSITE" id="PS50294">
    <property type="entry name" value="WD_REPEATS_REGION"/>
    <property type="match status" value="1"/>
</dbReference>
<evidence type="ECO:0000256" key="1">
    <source>
        <dbReference type="ARBA" id="ARBA00022574"/>
    </source>
</evidence>
<dbReference type="GO" id="GO:0032040">
    <property type="term" value="C:small-subunit processome"/>
    <property type="evidence" value="ECO:0007669"/>
    <property type="project" value="TreeGrafter"/>
</dbReference>
<protein>
    <submittedName>
        <fullName evidence="4">Uncharacterized protein</fullName>
    </submittedName>
</protein>
<dbReference type="SMART" id="SM00320">
    <property type="entry name" value="WD40"/>
    <property type="match status" value="3"/>
</dbReference>
<proteinExistence type="predicted"/>
<keyword evidence="4" id="KW-0542">Nucleomorph</keyword>
<dbReference type="GO" id="GO:0006364">
    <property type="term" value="P:rRNA processing"/>
    <property type="evidence" value="ECO:0007669"/>
    <property type="project" value="TreeGrafter"/>
</dbReference>
<gene>
    <name evidence="4" type="ORF">CMESO_524</name>
</gene>
<keyword evidence="2" id="KW-0677">Repeat</keyword>
<geneLocation type="nucleomorph" evidence="4"/>
<dbReference type="AlphaFoldDB" id="J7G8U2"/>
<evidence type="ECO:0000256" key="2">
    <source>
        <dbReference type="ARBA" id="ARBA00022737"/>
    </source>
</evidence>
<dbReference type="Proteomes" id="UP000243348">
    <property type="component" value="Nucleomorph 3"/>
</dbReference>
<evidence type="ECO:0000313" key="5">
    <source>
        <dbReference type="Proteomes" id="UP000243348"/>
    </source>
</evidence>
<name>J7G8U2_9CRYP</name>
<dbReference type="PANTHER" id="PTHR22840">
    <property type="entry name" value="WD REPEAT-CONTAINING PROTEIN 36"/>
    <property type="match status" value="1"/>
</dbReference>
<dbReference type="InterPro" id="IPR015943">
    <property type="entry name" value="WD40/YVTN_repeat-like_dom_sf"/>
</dbReference>
<dbReference type="EMBL" id="CP003682">
    <property type="protein sequence ID" value="AFP65668.1"/>
    <property type="molecule type" value="Genomic_DNA"/>
</dbReference>
<dbReference type="PANTHER" id="PTHR22840:SF12">
    <property type="entry name" value="WD REPEAT-CONTAINING PROTEIN 36"/>
    <property type="match status" value="1"/>
</dbReference>
<dbReference type="Pfam" id="PF00400">
    <property type="entry name" value="WD40"/>
    <property type="match status" value="2"/>
</dbReference>